<evidence type="ECO:0000256" key="10">
    <source>
        <dbReference type="ARBA" id="ARBA00068717"/>
    </source>
</evidence>
<comment type="caution">
    <text evidence="14">The sequence shown here is derived from an EMBL/GenBank/DDBJ whole genome shotgun (WGS) entry which is preliminary data.</text>
</comment>
<feature type="domain" description="Ketoreductase" evidence="13">
    <location>
        <begin position="104"/>
        <end position="276"/>
    </location>
</feature>
<protein>
    <recommendedName>
        <fullName evidence="10">Short-chain dehydrogenase/reductase 3</fullName>
    </recommendedName>
    <alternativeName>
        <fullName evidence="11">Retinal short-chain dehydrogenase/reductase 1</fullName>
    </alternativeName>
</protein>
<dbReference type="GO" id="GO:0016020">
    <property type="term" value="C:membrane"/>
    <property type="evidence" value="ECO:0007669"/>
    <property type="project" value="UniProtKB-SubCell"/>
</dbReference>
<evidence type="ECO:0000256" key="8">
    <source>
        <dbReference type="ARBA" id="ARBA00023136"/>
    </source>
</evidence>
<dbReference type="FunFam" id="3.40.50.720:FF:000131">
    <property type="entry name" value="Short-chain dehydrogenase/reductase 3"/>
    <property type="match status" value="1"/>
</dbReference>
<dbReference type="SUPFAM" id="SSF51735">
    <property type="entry name" value="NAD(P)-binding Rossmann-fold domains"/>
    <property type="match status" value="1"/>
</dbReference>
<dbReference type="Pfam" id="PF00106">
    <property type="entry name" value="adh_short"/>
    <property type="match status" value="1"/>
</dbReference>
<dbReference type="PRINTS" id="PR00080">
    <property type="entry name" value="SDRFAMILY"/>
</dbReference>
<evidence type="ECO:0000256" key="3">
    <source>
        <dbReference type="ARBA" id="ARBA00022692"/>
    </source>
</evidence>
<dbReference type="Proteomes" id="UP000076744">
    <property type="component" value="Unassembled WGS sequence"/>
</dbReference>
<dbReference type="InterPro" id="IPR002347">
    <property type="entry name" value="SDR_fam"/>
</dbReference>
<dbReference type="InterPro" id="IPR036291">
    <property type="entry name" value="NAD(P)-bd_dom_sf"/>
</dbReference>
<evidence type="ECO:0000313" key="15">
    <source>
        <dbReference type="Proteomes" id="UP000076744"/>
    </source>
</evidence>
<keyword evidence="7" id="KW-0443">Lipid metabolism</keyword>
<comment type="similarity">
    <text evidence="2 12">Belongs to the short-chain dehydrogenases/reductases (SDR) family.</text>
</comment>
<name>A0A167Q4X8_CORFA</name>
<evidence type="ECO:0000256" key="2">
    <source>
        <dbReference type="ARBA" id="ARBA00006484"/>
    </source>
</evidence>
<organism evidence="14 15">
    <name type="scientific">Cordyceps fumosorosea (strain ARSEF 2679)</name>
    <name type="common">Isaria fumosorosea</name>
    <dbReference type="NCBI Taxonomy" id="1081104"/>
    <lineage>
        <taxon>Eukaryota</taxon>
        <taxon>Fungi</taxon>
        <taxon>Dikarya</taxon>
        <taxon>Ascomycota</taxon>
        <taxon>Pezizomycotina</taxon>
        <taxon>Sordariomycetes</taxon>
        <taxon>Hypocreomycetidae</taxon>
        <taxon>Hypocreales</taxon>
        <taxon>Cordycipitaceae</taxon>
        <taxon>Cordyceps</taxon>
    </lineage>
</organism>
<dbReference type="GO" id="GO:0052650">
    <property type="term" value="F:all-trans-retinol dehydrogenase (NADP+) activity"/>
    <property type="evidence" value="ECO:0007669"/>
    <property type="project" value="UniProtKB-ARBA"/>
</dbReference>
<reference evidence="14 15" key="1">
    <citation type="journal article" date="2016" name="Genome Biol. Evol.">
        <title>Divergent and convergent evolution of fungal pathogenicity.</title>
        <authorList>
            <person name="Shang Y."/>
            <person name="Xiao G."/>
            <person name="Zheng P."/>
            <person name="Cen K."/>
            <person name="Zhan S."/>
            <person name="Wang C."/>
        </authorList>
    </citation>
    <scope>NUCLEOTIDE SEQUENCE [LARGE SCALE GENOMIC DNA]</scope>
    <source>
        <strain evidence="14 15">ARSEF 2679</strain>
    </source>
</reference>
<evidence type="ECO:0000256" key="6">
    <source>
        <dbReference type="ARBA" id="ARBA00023002"/>
    </source>
</evidence>
<accession>A0A167Q4X8</accession>
<dbReference type="InterPro" id="IPR020904">
    <property type="entry name" value="Sc_DH/Rdtase_CS"/>
</dbReference>
<sequence>MSGVLYSLEHSRIAKAVGGVVGLGFNPVVSGALLAFLLRAPPHVLAQTLQRVSLPANQDLTTAKTVLQVLLGIGLVRAVNRKLSDMAANAWRWGPAPGWDWPREVAVVTGGCSGIGLAIVHKLRARRVRVAVLDVQPAPRELARDDGVRYYKCDVTSSASVAEVAAAIRADLGDPTILINNAGIAVPTNILDISEDALRRIFGVNTMCHWLTCQQFLPAMIRADKGHVVTIASVASFVSLPGHADYGATKASALAFHEALRTELRHAYDAPNVLATVVHPNFVATPLLTDFEQHLKDGGVRMLTPEQVAADTTERIFARRGGQVIIPKSSAGTSAVRGWPTWLQVLIHDVLGARTAKMNADKKRGTARK</sequence>
<keyword evidence="4" id="KW-0521">NADP</keyword>
<dbReference type="PROSITE" id="PS00061">
    <property type="entry name" value="ADH_SHORT"/>
    <property type="match status" value="1"/>
</dbReference>
<dbReference type="EMBL" id="AZHB01000020">
    <property type="protein sequence ID" value="OAA57295.1"/>
    <property type="molecule type" value="Genomic_DNA"/>
</dbReference>
<dbReference type="PRINTS" id="PR00081">
    <property type="entry name" value="GDHRDH"/>
</dbReference>
<dbReference type="PANTHER" id="PTHR24322">
    <property type="entry name" value="PKSB"/>
    <property type="match status" value="1"/>
</dbReference>
<keyword evidence="8" id="KW-0472">Membrane</keyword>
<evidence type="ECO:0000256" key="12">
    <source>
        <dbReference type="RuleBase" id="RU000363"/>
    </source>
</evidence>
<dbReference type="GeneID" id="30023508"/>
<evidence type="ECO:0000256" key="7">
    <source>
        <dbReference type="ARBA" id="ARBA00023098"/>
    </source>
</evidence>
<dbReference type="InterPro" id="IPR057326">
    <property type="entry name" value="KR_dom"/>
</dbReference>
<dbReference type="AlphaFoldDB" id="A0A167Q4X8"/>
<evidence type="ECO:0000256" key="11">
    <source>
        <dbReference type="ARBA" id="ARBA00082544"/>
    </source>
</evidence>
<keyword evidence="6" id="KW-0560">Oxidoreductase</keyword>
<gene>
    <name evidence="14" type="ORF">ISF_07216</name>
</gene>
<dbReference type="SMART" id="SM00822">
    <property type="entry name" value="PKS_KR"/>
    <property type="match status" value="1"/>
</dbReference>
<dbReference type="OrthoDB" id="10253736at2759"/>
<keyword evidence="3" id="KW-0812">Transmembrane</keyword>
<comment type="subcellular location">
    <subcellularLocation>
        <location evidence="1">Membrane</location>
        <topology evidence="1">Multi-pass membrane protein</topology>
    </subcellularLocation>
</comment>
<proteinExistence type="inferred from homology"/>
<evidence type="ECO:0000256" key="4">
    <source>
        <dbReference type="ARBA" id="ARBA00022857"/>
    </source>
</evidence>
<dbReference type="STRING" id="1081104.A0A167Q4X8"/>
<evidence type="ECO:0000256" key="5">
    <source>
        <dbReference type="ARBA" id="ARBA00022989"/>
    </source>
</evidence>
<evidence type="ECO:0000256" key="1">
    <source>
        <dbReference type="ARBA" id="ARBA00004141"/>
    </source>
</evidence>
<evidence type="ECO:0000256" key="9">
    <source>
        <dbReference type="ARBA" id="ARBA00059620"/>
    </source>
</evidence>
<evidence type="ECO:0000313" key="14">
    <source>
        <dbReference type="EMBL" id="OAA57295.1"/>
    </source>
</evidence>
<dbReference type="Gene3D" id="3.40.50.720">
    <property type="entry name" value="NAD(P)-binding Rossmann-like Domain"/>
    <property type="match status" value="1"/>
</dbReference>
<evidence type="ECO:0000259" key="13">
    <source>
        <dbReference type="SMART" id="SM00822"/>
    </source>
</evidence>
<keyword evidence="15" id="KW-1185">Reference proteome</keyword>
<comment type="function">
    <text evidence="9">Catalyzes the reduction of all-trans-retinal to all-trans-retinol in the presence of NADPH.</text>
</comment>
<dbReference type="PANTHER" id="PTHR24322:SF736">
    <property type="entry name" value="RETINOL DEHYDROGENASE 10"/>
    <property type="match status" value="1"/>
</dbReference>
<dbReference type="RefSeq" id="XP_018702097.1">
    <property type="nucleotide sequence ID" value="XM_018850819.1"/>
</dbReference>
<keyword evidence="5" id="KW-1133">Transmembrane helix</keyword>